<dbReference type="InterPro" id="IPR052515">
    <property type="entry name" value="Gfo/Idh/MocA_Oxidoreductase"/>
</dbReference>
<dbReference type="InterPro" id="IPR036291">
    <property type="entry name" value="NAD(P)-bd_dom_sf"/>
</dbReference>
<gene>
    <name evidence="3" type="ORF">AVDCRST_MAG41-545</name>
</gene>
<keyword evidence="3" id="KW-0560">Oxidoreductase</keyword>
<organism evidence="3">
    <name type="scientific">uncultured Mycobacteriales bacterium</name>
    <dbReference type="NCBI Taxonomy" id="581187"/>
    <lineage>
        <taxon>Bacteria</taxon>
        <taxon>Bacillati</taxon>
        <taxon>Actinomycetota</taxon>
        <taxon>Actinomycetes</taxon>
        <taxon>Mycobacteriales</taxon>
        <taxon>environmental samples</taxon>
    </lineage>
</organism>
<evidence type="ECO:0000259" key="1">
    <source>
        <dbReference type="Pfam" id="PF01408"/>
    </source>
</evidence>
<dbReference type="Gene3D" id="3.30.360.10">
    <property type="entry name" value="Dihydrodipicolinate Reductase, domain 2"/>
    <property type="match status" value="1"/>
</dbReference>
<sequence length="315" mass="32906">MRIAMVGAGGVAARHVRVLTGLGARVVAVADAVAEAARRLAADCGGSAYPDVDAALDAQEVDAVYVCVPPFAHGTAERAVLGRGLPLFVEKPLSVDRDTAEALAEEVERAGVVTGTGYHWRCLDTVERAARLLADSPARLAVGSWLDKVPPPAWWTSRDRSGGQVVEQLTHVLDLARLLVGELDEVWAAGSRAESSPGDVDDVTAVAARFRGGAVGTLAASALLPAKRRAELETVSADGLRLEVSEQRLVIERPGADPEVLTPAVNGHEAVDREFLDAVAGRRAGTRMPYGEALRTHLAGLAVAESAASGKPVTL</sequence>
<dbReference type="AlphaFoldDB" id="A0A6J4HDS5"/>
<evidence type="ECO:0000313" key="3">
    <source>
        <dbReference type="EMBL" id="CAA9221939.1"/>
    </source>
</evidence>
<dbReference type="Pfam" id="PF22725">
    <property type="entry name" value="GFO_IDH_MocA_C3"/>
    <property type="match status" value="1"/>
</dbReference>
<dbReference type="SUPFAM" id="SSF51735">
    <property type="entry name" value="NAD(P)-binding Rossmann-fold domains"/>
    <property type="match status" value="1"/>
</dbReference>
<dbReference type="SUPFAM" id="SSF55347">
    <property type="entry name" value="Glyceraldehyde-3-phosphate dehydrogenase-like, C-terminal domain"/>
    <property type="match status" value="1"/>
</dbReference>
<dbReference type="InterPro" id="IPR000683">
    <property type="entry name" value="Gfo/Idh/MocA-like_OxRdtase_N"/>
</dbReference>
<dbReference type="EC" id="1.1.1.18" evidence="3"/>
<dbReference type="InterPro" id="IPR055170">
    <property type="entry name" value="GFO_IDH_MocA-like_dom"/>
</dbReference>
<dbReference type="PANTHER" id="PTHR43249:SF1">
    <property type="entry name" value="D-GLUCOSIDE 3-DEHYDROGENASE"/>
    <property type="match status" value="1"/>
</dbReference>
<name>A0A6J4HDS5_9ACTN</name>
<feature type="domain" description="GFO/IDH/MocA-like oxidoreductase" evidence="2">
    <location>
        <begin position="146"/>
        <end position="233"/>
    </location>
</feature>
<dbReference type="PANTHER" id="PTHR43249">
    <property type="entry name" value="UDP-N-ACETYL-2-AMINO-2-DEOXY-D-GLUCURONATE OXIDASE"/>
    <property type="match status" value="1"/>
</dbReference>
<proteinExistence type="predicted"/>
<reference evidence="3" key="1">
    <citation type="submission" date="2020-02" db="EMBL/GenBank/DDBJ databases">
        <authorList>
            <person name="Meier V. D."/>
        </authorList>
    </citation>
    <scope>NUCLEOTIDE SEQUENCE</scope>
    <source>
        <strain evidence="3">AVDCRST_MAG41</strain>
    </source>
</reference>
<dbReference type="EMBL" id="CADCTP010000053">
    <property type="protein sequence ID" value="CAA9221939.1"/>
    <property type="molecule type" value="Genomic_DNA"/>
</dbReference>
<dbReference type="Gene3D" id="3.40.50.720">
    <property type="entry name" value="NAD(P)-binding Rossmann-like Domain"/>
    <property type="match status" value="1"/>
</dbReference>
<dbReference type="Pfam" id="PF01408">
    <property type="entry name" value="GFO_IDH_MocA"/>
    <property type="match status" value="1"/>
</dbReference>
<protein>
    <submittedName>
        <fullName evidence="3">Myo-inositol 2-dehydrogenase</fullName>
        <ecNumber evidence="3">1.1.1.18</ecNumber>
    </submittedName>
</protein>
<dbReference type="GO" id="GO:0050112">
    <property type="term" value="F:inositol 2-dehydrogenase (NAD+) activity"/>
    <property type="evidence" value="ECO:0007669"/>
    <property type="project" value="UniProtKB-EC"/>
</dbReference>
<dbReference type="GO" id="GO:0000166">
    <property type="term" value="F:nucleotide binding"/>
    <property type="evidence" value="ECO:0007669"/>
    <property type="project" value="InterPro"/>
</dbReference>
<evidence type="ECO:0000259" key="2">
    <source>
        <dbReference type="Pfam" id="PF22725"/>
    </source>
</evidence>
<feature type="domain" description="Gfo/Idh/MocA-like oxidoreductase N-terminal" evidence="1">
    <location>
        <begin position="1"/>
        <end position="117"/>
    </location>
</feature>
<accession>A0A6J4HDS5</accession>